<sequence>MTATSRPTRPAGSESIRQTRRRLASHGKPMRGAPAYSRFVNRPLGRAIAAWAHHVGMTPNGVTAISAALSLLGILVVALGPSRSLAATLAVPVLLAAGYAFDSADGQLARLRGGGSSQGEWLDHVVDCLKISALHIAVVIGVHRAGLDLRWALVPLAFLLVANAFFFSYILTDLLNRLRPSGAPQRPEGAPLLRSLLSAPTDYGLLCVAFVLWAWPAAFLAVYGVLLLGTAGYLALGLPKWFRQLGVRSVGDL</sequence>
<keyword evidence="1 2" id="KW-0808">Transferase</keyword>
<gene>
    <name evidence="5" type="ORF">ABEG17_04850</name>
</gene>
<dbReference type="GO" id="GO:0016020">
    <property type="term" value="C:membrane"/>
    <property type="evidence" value="ECO:0007669"/>
    <property type="project" value="InterPro"/>
</dbReference>
<dbReference type="Gene3D" id="1.20.120.1760">
    <property type="match status" value="1"/>
</dbReference>
<evidence type="ECO:0000313" key="5">
    <source>
        <dbReference type="EMBL" id="XBO44673.1"/>
    </source>
</evidence>
<keyword evidence="4" id="KW-1133">Transmembrane helix</keyword>
<evidence type="ECO:0000256" key="4">
    <source>
        <dbReference type="SAM" id="Phobius"/>
    </source>
</evidence>
<feature type="transmembrane region" description="Helical" evidence="4">
    <location>
        <begin position="85"/>
        <end position="101"/>
    </location>
</feature>
<dbReference type="InterPro" id="IPR043130">
    <property type="entry name" value="CDP-OH_PTrfase_TM_dom"/>
</dbReference>
<evidence type="ECO:0000256" key="3">
    <source>
        <dbReference type="SAM" id="MobiDB-lite"/>
    </source>
</evidence>
<reference evidence="5" key="1">
    <citation type="submission" date="2024-05" db="EMBL/GenBank/DDBJ databases">
        <authorList>
            <person name="Kim S."/>
            <person name="Heo J."/>
            <person name="Choi H."/>
            <person name="Choi Y."/>
            <person name="Kwon S.-W."/>
            <person name="Kim Y."/>
        </authorList>
    </citation>
    <scope>NUCLEOTIDE SEQUENCE</scope>
    <source>
        <strain evidence="5">KACC 23699</strain>
    </source>
</reference>
<dbReference type="RefSeq" id="WP_406832157.1">
    <property type="nucleotide sequence ID" value="NZ_CP157483.1"/>
</dbReference>
<evidence type="ECO:0000256" key="1">
    <source>
        <dbReference type="ARBA" id="ARBA00022679"/>
    </source>
</evidence>
<dbReference type="EMBL" id="CP157483">
    <property type="protein sequence ID" value="XBO44673.1"/>
    <property type="molecule type" value="Genomic_DNA"/>
</dbReference>
<feature type="region of interest" description="Disordered" evidence="3">
    <location>
        <begin position="1"/>
        <end position="31"/>
    </location>
</feature>
<dbReference type="PROSITE" id="PS00379">
    <property type="entry name" value="CDP_ALCOHOL_P_TRANSF"/>
    <property type="match status" value="1"/>
</dbReference>
<dbReference type="GO" id="GO:0008654">
    <property type="term" value="P:phospholipid biosynthetic process"/>
    <property type="evidence" value="ECO:0007669"/>
    <property type="project" value="InterPro"/>
</dbReference>
<organism evidence="5">
    <name type="scientific">Pedococcus sp. KACC 23699</name>
    <dbReference type="NCBI Taxonomy" id="3149228"/>
    <lineage>
        <taxon>Bacteria</taxon>
        <taxon>Bacillati</taxon>
        <taxon>Actinomycetota</taxon>
        <taxon>Actinomycetes</taxon>
        <taxon>Micrococcales</taxon>
        <taxon>Intrasporangiaceae</taxon>
        <taxon>Pedococcus</taxon>
    </lineage>
</organism>
<feature type="transmembrane region" description="Helical" evidence="4">
    <location>
        <begin position="61"/>
        <end position="78"/>
    </location>
</feature>
<dbReference type="InterPro" id="IPR048254">
    <property type="entry name" value="CDP_ALCOHOL_P_TRANSF_CS"/>
</dbReference>
<keyword evidence="4" id="KW-0472">Membrane</keyword>
<feature type="transmembrane region" description="Helical" evidence="4">
    <location>
        <begin position="203"/>
        <end position="236"/>
    </location>
</feature>
<dbReference type="Pfam" id="PF01066">
    <property type="entry name" value="CDP-OH_P_transf"/>
    <property type="match status" value="1"/>
</dbReference>
<dbReference type="AlphaFoldDB" id="A0AAU7JWR4"/>
<evidence type="ECO:0000256" key="2">
    <source>
        <dbReference type="RuleBase" id="RU003750"/>
    </source>
</evidence>
<comment type="similarity">
    <text evidence="2">Belongs to the CDP-alcohol phosphatidyltransferase class-I family.</text>
</comment>
<dbReference type="GO" id="GO:0016780">
    <property type="term" value="F:phosphotransferase activity, for other substituted phosphate groups"/>
    <property type="evidence" value="ECO:0007669"/>
    <property type="project" value="InterPro"/>
</dbReference>
<feature type="compositionally biased region" description="Basic residues" evidence="3">
    <location>
        <begin position="18"/>
        <end position="29"/>
    </location>
</feature>
<dbReference type="InterPro" id="IPR000462">
    <property type="entry name" value="CDP-OH_P_trans"/>
</dbReference>
<feature type="transmembrane region" description="Helical" evidence="4">
    <location>
        <begin position="149"/>
        <end position="171"/>
    </location>
</feature>
<proteinExistence type="inferred from homology"/>
<protein>
    <submittedName>
        <fullName evidence="5">CDP-alcohol phosphatidyltransferase family protein</fullName>
    </submittedName>
</protein>
<accession>A0AAU7JWR4</accession>
<keyword evidence="4" id="KW-0812">Transmembrane</keyword>
<name>A0AAU7JWR4_9MICO</name>